<keyword evidence="2" id="KW-0012">Acyltransferase</keyword>
<dbReference type="CDD" id="cd04301">
    <property type="entry name" value="NAT_SF"/>
    <property type="match status" value="1"/>
</dbReference>
<dbReference type="AlphaFoldDB" id="A0A839ZXR1"/>
<name>A0A839ZXR1_9CAUL</name>
<gene>
    <name evidence="4" type="ORF">GGQ61_001863</name>
</gene>
<dbReference type="PANTHER" id="PTHR43877">
    <property type="entry name" value="AMINOALKYLPHOSPHONATE N-ACETYLTRANSFERASE-RELATED-RELATED"/>
    <property type="match status" value="1"/>
</dbReference>
<reference evidence="4 5" key="1">
    <citation type="submission" date="2020-08" db="EMBL/GenBank/DDBJ databases">
        <title>Genomic Encyclopedia of Type Strains, Phase IV (KMG-IV): sequencing the most valuable type-strain genomes for metagenomic binning, comparative biology and taxonomic classification.</title>
        <authorList>
            <person name="Goeker M."/>
        </authorList>
    </citation>
    <scope>NUCLEOTIDE SEQUENCE [LARGE SCALE GENOMIC DNA]</scope>
    <source>
        <strain evidence="4 5">DSM 21793</strain>
    </source>
</reference>
<protein>
    <submittedName>
        <fullName evidence="4">GNAT superfamily N-acetyltransferase</fullName>
    </submittedName>
</protein>
<dbReference type="Proteomes" id="UP000530564">
    <property type="component" value="Unassembled WGS sequence"/>
</dbReference>
<dbReference type="Gene3D" id="3.40.630.30">
    <property type="match status" value="1"/>
</dbReference>
<dbReference type="InterPro" id="IPR050832">
    <property type="entry name" value="Bact_Acetyltransf"/>
</dbReference>
<organism evidence="4 5">
    <name type="scientific">Phenylobacterium haematophilum</name>
    <dbReference type="NCBI Taxonomy" id="98513"/>
    <lineage>
        <taxon>Bacteria</taxon>
        <taxon>Pseudomonadati</taxon>
        <taxon>Pseudomonadota</taxon>
        <taxon>Alphaproteobacteria</taxon>
        <taxon>Caulobacterales</taxon>
        <taxon>Caulobacteraceae</taxon>
        <taxon>Phenylobacterium</taxon>
    </lineage>
</organism>
<evidence type="ECO:0000259" key="3">
    <source>
        <dbReference type="PROSITE" id="PS51186"/>
    </source>
</evidence>
<evidence type="ECO:0000256" key="2">
    <source>
        <dbReference type="ARBA" id="ARBA00023315"/>
    </source>
</evidence>
<sequence length="178" mass="19168">MTQTLHIRPAAREDIPALKRVMDRAIKELLPAFLPPAQVLASQEVMGLDTQLIEDGTYYVVEAGDVIAGCGGWSRRATLFGGDHSAGRDAALVDPATDPARVRAMYTDPGFVRRGVGRLILETCEAKAKAEGFSRCEMAATMAGEPLYAASGYKRIEPFEAETSNGVKVPLVRMGKSI</sequence>
<keyword evidence="5" id="KW-1185">Reference proteome</keyword>
<dbReference type="EMBL" id="JACIDK010000002">
    <property type="protein sequence ID" value="MBB3891146.1"/>
    <property type="molecule type" value="Genomic_DNA"/>
</dbReference>
<dbReference type="PANTHER" id="PTHR43877:SF1">
    <property type="entry name" value="ACETYLTRANSFERASE"/>
    <property type="match status" value="1"/>
</dbReference>
<evidence type="ECO:0000313" key="5">
    <source>
        <dbReference type="Proteomes" id="UP000530564"/>
    </source>
</evidence>
<evidence type="ECO:0000256" key="1">
    <source>
        <dbReference type="ARBA" id="ARBA00022679"/>
    </source>
</evidence>
<keyword evidence="1 4" id="KW-0808">Transferase</keyword>
<dbReference type="Pfam" id="PF00583">
    <property type="entry name" value="Acetyltransf_1"/>
    <property type="match status" value="1"/>
</dbReference>
<feature type="domain" description="N-acetyltransferase" evidence="3">
    <location>
        <begin position="5"/>
        <end position="178"/>
    </location>
</feature>
<comment type="caution">
    <text evidence="4">The sequence shown here is derived from an EMBL/GenBank/DDBJ whole genome shotgun (WGS) entry which is preliminary data.</text>
</comment>
<accession>A0A839ZXR1</accession>
<dbReference type="InterPro" id="IPR000182">
    <property type="entry name" value="GNAT_dom"/>
</dbReference>
<dbReference type="SUPFAM" id="SSF55729">
    <property type="entry name" value="Acyl-CoA N-acyltransferases (Nat)"/>
    <property type="match status" value="1"/>
</dbReference>
<dbReference type="GO" id="GO:0016747">
    <property type="term" value="F:acyltransferase activity, transferring groups other than amino-acyl groups"/>
    <property type="evidence" value="ECO:0007669"/>
    <property type="project" value="InterPro"/>
</dbReference>
<dbReference type="InterPro" id="IPR016181">
    <property type="entry name" value="Acyl_CoA_acyltransferase"/>
</dbReference>
<dbReference type="PROSITE" id="PS51186">
    <property type="entry name" value="GNAT"/>
    <property type="match status" value="1"/>
</dbReference>
<dbReference type="RefSeq" id="WP_183771761.1">
    <property type="nucleotide sequence ID" value="NZ_JACIDK010000002.1"/>
</dbReference>
<evidence type="ECO:0000313" key="4">
    <source>
        <dbReference type="EMBL" id="MBB3891146.1"/>
    </source>
</evidence>
<proteinExistence type="predicted"/>